<feature type="transmembrane region" description="Helical" evidence="1">
    <location>
        <begin position="171"/>
        <end position="188"/>
    </location>
</feature>
<dbReference type="OrthoDB" id="2509688at2"/>
<feature type="transmembrane region" description="Helical" evidence="1">
    <location>
        <begin position="62"/>
        <end position="81"/>
    </location>
</feature>
<evidence type="ECO:0008006" key="4">
    <source>
        <dbReference type="Google" id="ProtNLM"/>
    </source>
</evidence>
<dbReference type="KEGG" id="hmr:Hipma_1695"/>
<dbReference type="HOGENOM" id="CLU_620765_0_0_7"/>
<keyword evidence="3" id="KW-1185">Reference proteome</keyword>
<accession>F2LUP7</accession>
<keyword evidence="1" id="KW-0812">Transmembrane</keyword>
<feature type="transmembrane region" description="Helical" evidence="1">
    <location>
        <begin position="244"/>
        <end position="263"/>
    </location>
</feature>
<dbReference type="Proteomes" id="UP000008139">
    <property type="component" value="Chromosome"/>
</dbReference>
<feature type="transmembrane region" description="Helical" evidence="1">
    <location>
        <begin position="12"/>
        <end position="31"/>
    </location>
</feature>
<proteinExistence type="predicted"/>
<dbReference type="STRING" id="760142.Hipma_1695"/>
<feature type="transmembrane region" description="Helical" evidence="1">
    <location>
        <begin position="37"/>
        <end position="55"/>
    </location>
</feature>
<keyword evidence="1" id="KW-0472">Membrane</keyword>
<sequence>MNEILKKSNSLNVILLFGLLLVPFMSLPVMPSDYRPISIFFLVPFSFLITLKYLIRLKISKDIFYLLLFLVFVSIQSVLLLDNIFLSLRYIAPVFLGIFSYIAIRYFFIKNNIEKVFDKFFVLYILIAVIGFVEILSMKGLLPHSLKDIIGIVFSGKVSSRIQLISSEGSWASKIIIFSIPIYLYYYCKNGYFNKSFYVLLLLFVMIFSLEGFAIVATAFMLYLSYDFFHIFKKLITFRYKLKYYFILVISIVILSILINIILSTNTGYAINRIYKFLDATSLWELLSLDGSTFIRVIYPYIGFEIFVDHPFGVGLGGYAQYFNHYINLIPVDYSKFNEVVGDIATVSADPKSLYAKIFSETGIIGIGLLFLFFKQQIKYLKYNIKINPKFKLYFIYNLAFAFASVIQFGSFAYLPFWFAFALNSAFYTKGNNEKNFINNQ</sequence>
<keyword evidence="1" id="KW-1133">Transmembrane helix</keyword>
<feature type="transmembrane region" description="Helical" evidence="1">
    <location>
        <begin position="395"/>
        <end position="421"/>
    </location>
</feature>
<protein>
    <recommendedName>
        <fullName evidence="4">O-antigen polymerase</fullName>
    </recommendedName>
</protein>
<evidence type="ECO:0000313" key="3">
    <source>
        <dbReference type="Proteomes" id="UP000008139"/>
    </source>
</evidence>
<feature type="transmembrane region" description="Helical" evidence="1">
    <location>
        <begin position="87"/>
        <end position="108"/>
    </location>
</feature>
<evidence type="ECO:0000256" key="1">
    <source>
        <dbReference type="SAM" id="Phobius"/>
    </source>
</evidence>
<dbReference type="InParanoid" id="F2LUP7"/>
<feature type="transmembrane region" description="Helical" evidence="1">
    <location>
        <begin position="200"/>
        <end position="224"/>
    </location>
</feature>
<evidence type="ECO:0000313" key="2">
    <source>
        <dbReference type="EMBL" id="AEA34637.1"/>
    </source>
</evidence>
<organism evidence="2 3">
    <name type="scientific">Hippea maritima (strain ATCC 700847 / DSM 10411 / MH2)</name>
    <dbReference type="NCBI Taxonomy" id="760142"/>
    <lineage>
        <taxon>Bacteria</taxon>
        <taxon>Pseudomonadati</taxon>
        <taxon>Campylobacterota</taxon>
        <taxon>Desulfurellia</taxon>
        <taxon>Desulfurellales</taxon>
        <taxon>Hippeaceae</taxon>
        <taxon>Hippea</taxon>
    </lineage>
</organism>
<feature type="transmembrane region" description="Helical" evidence="1">
    <location>
        <begin position="354"/>
        <end position="374"/>
    </location>
</feature>
<dbReference type="eggNOG" id="COG3307">
    <property type="taxonomic scope" value="Bacteria"/>
</dbReference>
<reference evidence="3" key="2">
    <citation type="submission" date="2011-03" db="EMBL/GenBank/DDBJ databases">
        <title>The complete genome of Hippea maritima DSM 10411.</title>
        <authorList>
            <consortium name="US DOE Joint Genome Institute (JGI-PGF)"/>
            <person name="Lucas S."/>
            <person name="Copeland A."/>
            <person name="Lapidus A."/>
            <person name="Bruce D."/>
            <person name="Goodwin L."/>
            <person name="Pitluck S."/>
            <person name="Peters L."/>
            <person name="Kyrpides N."/>
            <person name="Mavromatis K."/>
            <person name="Pagani I."/>
            <person name="Ivanova N."/>
            <person name="Mikhailova N."/>
            <person name="Lu M."/>
            <person name="Detter J.C."/>
            <person name="Tapia R."/>
            <person name="Han C."/>
            <person name="Land M."/>
            <person name="Hauser L."/>
            <person name="Markowitz V."/>
            <person name="Cheng J.-F."/>
            <person name="Hugenholtz P."/>
            <person name="Woyke T."/>
            <person name="Wu D."/>
            <person name="Spring S."/>
            <person name="Schroeder M."/>
            <person name="Brambilla E."/>
            <person name="Klenk H.-P."/>
            <person name="Eisen J.A."/>
        </authorList>
    </citation>
    <scope>NUCLEOTIDE SEQUENCE [LARGE SCALE GENOMIC DNA]</scope>
    <source>
        <strain evidence="3">ATCC 700847 / DSM 10411 / MH2</strain>
    </source>
</reference>
<reference evidence="2 3" key="1">
    <citation type="journal article" date="2011" name="Stand. Genomic Sci.">
        <title>Complete genome sequence of the thermophilic sulfur-reducer Hippea maritima type strain (MH(2)).</title>
        <authorList>
            <person name="Huntemann M."/>
            <person name="Lu M."/>
            <person name="Nolan M."/>
            <person name="Lapidus A."/>
            <person name="Lucas S."/>
            <person name="Hammon N."/>
            <person name="Deshpande S."/>
            <person name="Cheng J.F."/>
            <person name="Tapia R."/>
            <person name="Han C."/>
            <person name="Goodwin L."/>
            <person name="Pitluck S."/>
            <person name="Liolios K."/>
            <person name="Pagani I."/>
            <person name="Ivanova N."/>
            <person name="Ovchinikova G."/>
            <person name="Pati A."/>
            <person name="Chen A."/>
            <person name="Palaniappan K."/>
            <person name="Land M."/>
            <person name="Hauser L."/>
            <person name="Jeffries C.D."/>
            <person name="Detter J.C."/>
            <person name="Brambilla E.M."/>
            <person name="Rohde M."/>
            <person name="Spring S."/>
            <person name="Goker M."/>
            <person name="Woyke T."/>
            <person name="Bristow J."/>
            <person name="Eisen J.A."/>
            <person name="Markowitz V."/>
            <person name="Hugenholtz P."/>
            <person name="Kyrpides N.C."/>
            <person name="Klenk H.P."/>
            <person name="Mavromatis K."/>
        </authorList>
    </citation>
    <scope>NUCLEOTIDE SEQUENCE [LARGE SCALE GENOMIC DNA]</scope>
    <source>
        <strain evidence="3">ATCC 700847 / DSM 10411 / MH2</strain>
    </source>
</reference>
<name>F2LUP7_HIPMA</name>
<dbReference type="RefSeq" id="WP_013682660.1">
    <property type="nucleotide sequence ID" value="NC_015318.1"/>
</dbReference>
<feature type="transmembrane region" description="Helical" evidence="1">
    <location>
        <begin position="120"/>
        <end position="138"/>
    </location>
</feature>
<gene>
    <name evidence="2" type="ordered locus">Hipma_1695</name>
</gene>
<dbReference type="AlphaFoldDB" id="F2LUP7"/>
<dbReference type="EMBL" id="CP002606">
    <property type="protein sequence ID" value="AEA34637.1"/>
    <property type="molecule type" value="Genomic_DNA"/>
</dbReference>